<reference evidence="1" key="1">
    <citation type="submission" date="2014-11" db="EMBL/GenBank/DDBJ databases">
        <authorList>
            <person name="Amaro Gonzalez C."/>
        </authorList>
    </citation>
    <scope>NUCLEOTIDE SEQUENCE</scope>
</reference>
<sequence>MHAHCIRYIPIFASLLHIESRIKINNNIQCIKRINVYCVIDDWYIFKDSEGNGRAFVRWTNEAGR</sequence>
<protein>
    <submittedName>
        <fullName evidence="1">Uncharacterized protein</fullName>
    </submittedName>
</protein>
<name>A0A0E9TC23_ANGAN</name>
<evidence type="ECO:0000313" key="1">
    <source>
        <dbReference type="EMBL" id="JAH50445.1"/>
    </source>
</evidence>
<dbReference type="EMBL" id="GBXM01058132">
    <property type="protein sequence ID" value="JAH50445.1"/>
    <property type="molecule type" value="Transcribed_RNA"/>
</dbReference>
<dbReference type="AlphaFoldDB" id="A0A0E9TC23"/>
<reference evidence="1" key="2">
    <citation type="journal article" date="2015" name="Fish Shellfish Immunol.">
        <title>Early steps in the European eel (Anguilla anguilla)-Vibrio vulnificus interaction in the gills: Role of the RtxA13 toxin.</title>
        <authorList>
            <person name="Callol A."/>
            <person name="Pajuelo D."/>
            <person name="Ebbesson L."/>
            <person name="Teles M."/>
            <person name="MacKenzie S."/>
            <person name="Amaro C."/>
        </authorList>
    </citation>
    <scope>NUCLEOTIDE SEQUENCE</scope>
</reference>
<organism evidence="1">
    <name type="scientific">Anguilla anguilla</name>
    <name type="common">European freshwater eel</name>
    <name type="synonym">Muraena anguilla</name>
    <dbReference type="NCBI Taxonomy" id="7936"/>
    <lineage>
        <taxon>Eukaryota</taxon>
        <taxon>Metazoa</taxon>
        <taxon>Chordata</taxon>
        <taxon>Craniata</taxon>
        <taxon>Vertebrata</taxon>
        <taxon>Euteleostomi</taxon>
        <taxon>Actinopterygii</taxon>
        <taxon>Neopterygii</taxon>
        <taxon>Teleostei</taxon>
        <taxon>Anguilliformes</taxon>
        <taxon>Anguillidae</taxon>
        <taxon>Anguilla</taxon>
    </lineage>
</organism>
<proteinExistence type="predicted"/>
<accession>A0A0E9TC23</accession>